<dbReference type="AlphaFoldDB" id="A0A5B9QEK7"/>
<reference evidence="1 2" key="1">
    <citation type="submission" date="2019-08" db="EMBL/GenBank/DDBJ databases">
        <title>Deep-cultivation of Planctomycetes and their phenomic and genomic characterization uncovers novel biology.</title>
        <authorList>
            <person name="Wiegand S."/>
            <person name="Jogler M."/>
            <person name="Boedeker C."/>
            <person name="Pinto D."/>
            <person name="Vollmers J."/>
            <person name="Rivas-Marin E."/>
            <person name="Kohn T."/>
            <person name="Peeters S.H."/>
            <person name="Heuer A."/>
            <person name="Rast P."/>
            <person name="Oberbeckmann S."/>
            <person name="Bunk B."/>
            <person name="Jeske O."/>
            <person name="Meyerdierks A."/>
            <person name="Storesund J.E."/>
            <person name="Kallscheuer N."/>
            <person name="Luecker S."/>
            <person name="Lage O.M."/>
            <person name="Pohl T."/>
            <person name="Merkel B.J."/>
            <person name="Hornburger P."/>
            <person name="Mueller R.-W."/>
            <person name="Bruemmer F."/>
            <person name="Labrenz M."/>
            <person name="Spormann A.M."/>
            <person name="Op den Camp H."/>
            <person name="Overmann J."/>
            <person name="Amann R."/>
            <person name="Jetten M.S.M."/>
            <person name="Mascher T."/>
            <person name="Medema M.H."/>
            <person name="Devos D.P."/>
            <person name="Kaster A.-K."/>
            <person name="Ovreas L."/>
            <person name="Rohde M."/>
            <person name="Galperin M.Y."/>
            <person name="Jogler C."/>
        </authorList>
    </citation>
    <scope>NUCLEOTIDE SEQUENCE [LARGE SCALE GENOMIC DNA]</scope>
    <source>
        <strain evidence="1 2">Pr1d</strain>
    </source>
</reference>
<sequence length="475" mass="55177">MGKAKHKQSHVEATTSGVDGLNLVEFPLSVLSTTAPKGVKTLEFNETKWVNGEPLHQKLTITGSDKYGLPTITHHKLLVALLQLFNERGNYENPRIEFTRYQLLKKLGWPDDAHYYRLARESLKIWKGVNLFYENAWWVDGKFKTKGFSLIDDFELFEKKSRTGRRTKLEQSEDPSYVVLGSVVVEEFRKERTKGLDYQFYLRLKYPVSKQLYRYLDKWFWYSPRFRHPDVLVFAREKIGLSRNYDAANLKRLLDKGIKELTAQGYLRKDVFSKRYTDTGGIELRRSATKPPQQEVKPATFLEAELQKRGVTTGRFKPTCAGSLVDSFPEPLITEKIAVHDWLLKNSDPKNKQNPAGYLVDSIRYGWPNPAGYKSQEESQAEALARQGAKQKFAQRQRKQELAEQERQRAEEAAFQEFVAKLRAEGNYDDFADRSVRSGLFKHYYDQSLRDGNSAEARKWQLRAMKARWHKIRAA</sequence>
<dbReference type="Proteomes" id="UP000323917">
    <property type="component" value="Chromosome"/>
</dbReference>
<protein>
    <submittedName>
        <fullName evidence="1">Replication initiator protein A</fullName>
    </submittedName>
</protein>
<keyword evidence="2" id="KW-1185">Reference proteome</keyword>
<dbReference type="Pfam" id="PF10134">
    <property type="entry name" value="RPA"/>
    <property type="match status" value="1"/>
</dbReference>
<dbReference type="InterPro" id="IPR018777">
    <property type="entry name" value="Replication_initiator_prot_A"/>
</dbReference>
<evidence type="ECO:0000313" key="1">
    <source>
        <dbReference type="EMBL" id="QEG36070.1"/>
    </source>
</evidence>
<gene>
    <name evidence="1" type="ORF">Pr1d_33790</name>
</gene>
<proteinExistence type="predicted"/>
<evidence type="ECO:0000313" key="2">
    <source>
        <dbReference type="Proteomes" id="UP000323917"/>
    </source>
</evidence>
<organism evidence="1 2">
    <name type="scientific">Bythopirellula goksoeyrii</name>
    <dbReference type="NCBI Taxonomy" id="1400387"/>
    <lineage>
        <taxon>Bacteria</taxon>
        <taxon>Pseudomonadati</taxon>
        <taxon>Planctomycetota</taxon>
        <taxon>Planctomycetia</taxon>
        <taxon>Pirellulales</taxon>
        <taxon>Lacipirellulaceae</taxon>
        <taxon>Bythopirellula</taxon>
    </lineage>
</organism>
<dbReference type="KEGG" id="bgok:Pr1d_33790"/>
<dbReference type="RefSeq" id="WP_168205275.1">
    <property type="nucleotide sequence ID" value="NZ_CP042913.1"/>
</dbReference>
<name>A0A5B9QEK7_9BACT</name>
<accession>A0A5B9QEK7</accession>
<dbReference type="EMBL" id="CP042913">
    <property type="protein sequence ID" value="QEG36070.1"/>
    <property type="molecule type" value="Genomic_DNA"/>
</dbReference>